<dbReference type="InterPro" id="IPR003018">
    <property type="entry name" value="GAF"/>
</dbReference>
<dbReference type="Pfam" id="PF00512">
    <property type="entry name" value="HisKA"/>
    <property type="match status" value="1"/>
</dbReference>
<dbReference type="Pfam" id="PF13185">
    <property type="entry name" value="GAF_2"/>
    <property type="match status" value="1"/>
</dbReference>
<dbReference type="InterPro" id="IPR000700">
    <property type="entry name" value="PAS-assoc_C"/>
</dbReference>
<sequence length="420" mass="44999">MSGNTTGQVSQPVLTVYPGRIFLSNPYAFNALTSLAAGSPGLTTHSRPVSSWTGKVRHDLGIVSEHLRSEISAARQAIRNSQRAINVIATTEGAWAEVSALLAGSRAVLETHEFPQTARSIFESCKQLIGATGGYVALLNEEGTENEVLFLDSGGHPCTVDSALPMPIRGLREQSYRTGKAVYHNDFADSHHNALLPQGHFGLSNVLFAPLAVAGKVVGLLGIANKPGGFCENDAKMATAFGELAAIALRNSQSLQSLENREERFRSVTQSAGDGIISADSSGKIAFWNAAAERMFGYKAAEIVGRPLTLVMPTRLHKAHQGGLDRVASTGQSKIIGKTVEVVGLRRDGSEFLIELSLSTWKSEEGTFFTGILRDITQRKRAEEELARAKAAAEVANRAKSAFLANMSHEIRTPMTAIMG</sequence>
<feature type="domain" description="PAC" evidence="6">
    <location>
        <begin position="338"/>
        <end position="388"/>
    </location>
</feature>
<dbReference type="Gene3D" id="3.30.450.40">
    <property type="match status" value="1"/>
</dbReference>
<dbReference type="SUPFAM" id="SSF55785">
    <property type="entry name" value="PYP-like sensor domain (PAS domain)"/>
    <property type="match status" value="1"/>
</dbReference>
<dbReference type="PANTHER" id="PTHR43047">
    <property type="entry name" value="TWO-COMPONENT HISTIDINE PROTEIN KINASE"/>
    <property type="match status" value="1"/>
</dbReference>
<accession>A0A0F9AGW9</accession>
<keyword evidence="3" id="KW-0808">Transferase</keyword>
<dbReference type="InterPro" id="IPR029016">
    <property type="entry name" value="GAF-like_dom_sf"/>
</dbReference>
<dbReference type="EMBL" id="LAZR01042738">
    <property type="protein sequence ID" value="KKL08789.1"/>
    <property type="molecule type" value="Genomic_DNA"/>
</dbReference>
<protein>
    <recommendedName>
        <fullName evidence="2">histidine kinase</fullName>
        <ecNumber evidence="2">2.7.13.3</ecNumber>
    </recommendedName>
</protein>
<dbReference type="AlphaFoldDB" id="A0A0F9AGW9"/>
<proteinExistence type="predicted"/>
<feature type="non-terminal residue" evidence="7">
    <location>
        <position position="420"/>
    </location>
</feature>
<comment type="caution">
    <text evidence="7">The sequence shown here is derived from an EMBL/GenBank/DDBJ whole genome shotgun (WGS) entry which is preliminary data.</text>
</comment>
<dbReference type="SMART" id="SM00086">
    <property type="entry name" value="PAC"/>
    <property type="match status" value="1"/>
</dbReference>
<dbReference type="GO" id="GO:0000155">
    <property type="term" value="F:phosphorelay sensor kinase activity"/>
    <property type="evidence" value="ECO:0007669"/>
    <property type="project" value="InterPro"/>
</dbReference>
<dbReference type="CDD" id="cd00082">
    <property type="entry name" value="HisKA"/>
    <property type="match status" value="1"/>
</dbReference>
<evidence type="ECO:0000256" key="2">
    <source>
        <dbReference type="ARBA" id="ARBA00012438"/>
    </source>
</evidence>
<dbReference type="PROSITE" id="PS50112">
    <property type="entry name" value="PAS"/>
    <property type="match status" value="1"/>
</dbReference>
<dbReference type="Gene3D" id="1.10.287.130">
    <property type="match status" value="1"/>
</dbReference>
<dbReference type="CDD" id="cd00130">
    <property type="entry name" value="PAS"/>
    <property type="match status" value="1"/>
</dbReference>
<dbReference type="EC" id="2.7.13.3" evidence="2"/>
<dbReference type="InterPro" id="IPR036097">
    <property type="entry name" value="HisK_dim/P_sf"/>
</dbReference>
<organism evidence="7">
    <name type="scientific">marine sediment metagenome</name>
    <dbReference type="NCBI Taxonomy" id="412755"/>
    <lineage>
        <taxon>unclassified sequences</taxon>
        <taxon>metagenomes</taxon>
        <taxon>ecological metagenomes</taxon>
    </lineage>
</organism>
<dbReference type="InterPro" id="IPR001610">
    <property type="entry name" value="PAC"/>
</dbReference>
<dbReference type="GO" id="GO:0006355">
    <property type="term" value="P:regulation of DNA-templated transcription"/>
    <property type="evidence" value="ECO:0007669"/>
    <property type="project" value="InterPro"/>
</dbReference>
<keyword evidence="4" id="KW-0418">Kinase</keyword>
<evidence type="ECO:0000256" key="4">
    <source>
        <dbReference type="ARBA" id="ARBA00022777"/>
    </source>
</evidence>
<comment type="catalytic activity">
    <reaction evidence="1">
        <text>ATP + protein L-histidine = ADP + protein N-phospho-L-histidine.</text>
        <dbReference type="EC" id="2.7.13.3"/>
    </reaction>
</comment>
<dbReference type="SUPFAM" id="SSF55781">
    <property type="entry name" value="GAF domain-like"/>
    <property type="match status" value="1"/>
</dbReference>
<dbReference type="SMART" id="SM00091">
    <property type="entry name" value="PAS"/>
    <property type="match status" value="1"/>
</dbReference>
<reference evidence="7" key="1">
    <citation type="journal article" date="2015" name="Nature">
        <title>Complex archaea that bridge the gap between prokaryotes and eukaryotes.</title>
        <authorList>
            <person name="Spang A."/>
            <person name="Saw J.H."/>
            <person name="Jorgensen S.L."/>
            <person name="Zaremba-Niedzwiedzka K."/>
            <person name="Martijn J."/>
            <person name="Lind A.E."/>
            <person name="van Eijk R."/>
            <person name="Schleper C."/>
            <person name="Guy L."/>
            <person name="Ettema T.J."/>
        </authorList>
    </citation>
    <scope>NUCLEOTIDE SEQUENCE</scope>
</reference>
<evidence type="ECO:0000259" key="5">
    <source>
        <dbReference type="PROSITE" id="PS50112"/>
    </source>
</evidence>
<dbReference type="InterPro" id="IPR000014">
    <property type="entry name" value="PAS"/>
</dbReference>
<dbReference type="Gene3D" id="1.20.1330.10">
    <property type="entry name" value="f41 fragment of flagellin, N-terminal domain"/>
    <property type="match status" value="1"/>
</dbReference>
<feature type="domain" description="PAS" evidence="5">
    <location>
        <begin position="261"/>
        <end position="331"/>
    </location>
</feature>
<dbReference type="InterPro" id="IPR035965">
    <property type="entry name" value="PAS-like_dom_sf"/>
</dbReference>
<dbReference type="Gene3D" id="3.30.450.20">
    <property type="entry name" value="PAS domain"/>
    <property type="match status" value="1"/>
</dbReference>
<dbReference type="Pfam" id="PF00989">
    <property type="entry name" value="PAS"/>
    <property type="match status" value="1"/>
</dbReference>
<dbReference type="PROSITE" id="PS50113">
    <property type="entry name" value="PAC"/>
    <property type="match status" value="1"/>
</dbReference>
<gene>
    <name evidence="7" type="ORF">LCGC14_2572340</name>
</gene>
<evidence type="ECO:0000259" key="6">
    <source>
        <dbReference type="PROSITE" id="PS50113"/>
    </source>
</evidence>
<dbReference type="NCBIfam" id="TIGR00229">
    <property type="entry name" value="sensory_box"/>
    <property type="match status" value="1"/>
</dbReference>
<evidence type="ECO:0000256" key="3">
    <source>
        <dbReference type="ARBA" id="ARBA00022679"/>
    </source>
</evidence>
<dbReference type="InterPro" id="IPR013767">
    <property type="entry name" value="PAS_fold"/>
</dbReference>
<evidence type="ECO:0000313" key="7">
    <source>
        <dbReference type="EMBL" id="KKL08789.1"/>
    </source>
</evidence>
<dbReference type="InterPro" id="IPR003661">
    <property type="entry name" value="HisK_dim/P_dom"/>
</dbReference>
<name>A0A0F9AGW9_9ZZZZ</name>
<dbReference type="SUPFAM" id="SSF47384">
    <property type="entry name" value="Homodimeric domain of signal transducing histidine kinase"/>
    <property type="match status" value="1"/>
</dbReference>
<dbReference type="SMART" id="SM00065">
    <property type="entry name" value="GAF"/>
    <property type="match status" value="1"/>
</dbReference>
<evidence type="ECO:0000256" key="1">
    <source>
        <dbReference type="ARBA" id="ARBA00000085"/>
    </source>
</evidence>